<dbReference type="PROSITE" id="PS51736">
    <property type="entry name" value="RECOMBINASES_3"/>
    <property type="match status" value="1"/>
</dbReference>
<dbReference type="InterPro" id="IPR036162">
    <property type="entry name" value="Resolvase-like_N_sf"/>
</dbReference>
<dbReference type="Gene3D" id="3.40.50.1390">
    <property type="entry name" value="Resolvase, N-terminal catalytic domain"/>
    <property type="match status" value="1"/>
</dbReference>
<evidence type="ECO:0000313" key="4">
    <source>
        <dbReference type="EMBL" id="MCC2211324.1"/>
    </source>
</evidence>
<feature type="domain" description="Recombinase" evidence="3">
    <location>
        <begin position="171"/>
        <end position="298"/>
    </location>
</feature>
<keyword evidence="1" id="KW-0175">Coiled coil</keyword>
<gene>
    <name evidence="4" type="ORF">LKE05_11050</name>
</gene>
<sequence>MLADYLEKIRTKTNVLVLKAVIYARYSSDMQRGESIDAQVRLIREFARKNNIIIVGEYIDEAQSAKRDDREAFQKMMKDSKSANWQIVIVHKLDRFARNRFDSATYRVHLRKNRKYLISAVEQFDDSPESAMMEAVIEAMSEYYSKNLARETMKGLTENALKGKSCGGIPPLGYDLDEYKFYKVNEFEAQGVKLIFKLFLEGKTYGEIISKLNVAGYRTKCNRLFSRNSLYEILRNEKYKGIFVYNKTQSRDELTGKRSGHRYKSEEEIIRINGAIPQIISSEDWETVQLILNSRRKAYGNNAKEVYLLSGKIKCGKCGGSYAGRRVFNSCGVKYIYYACNGKRNPNYKCDNGSVKRDWIEDIVVQATKEFVKRFNATYFEDIQSEYIKEVENCNHKEIKTLQDKLNSVESEIQRLVDAISKASLESLISRLELLEQQKKEIQAEIRKIEIRNDNFSTEPIKKLLSKAEKMLEEESAPLKELINLVVKEIVVNESDIQIYMNCFDKTITHKR</sequence>
<feature type="coiled-coil region" evidence="1">
    <location>
        <begin position="399"/>
        <end position="459"/>
    </location>
</feature>
<dbReference type="Pfam" id="PF07508">
    <property type="entry name" value="Recombinase"/>
    <property type="match status" value="1"/>
</dbReference>
<evidence type="ECO:0000256" key="1">
    <source>
        <dbReference type="SAM" id="Coils"/>
    </source>
</evidence>
<evidence type="ECO:0000259" key="3">
    <source>
        <dbReference type="PROSITE" id="PS51737"/>
    </source>
</evidence>
<dbReference type="PANTHER" id="PTHR30461:SF23">
    <property type="entry name" value="DNA RECOMBINASE-RELATED"/>
    <property type="match status" value="1"/>
</dbReference>
<accession>A0AAE3E0G6</accession>
<dbReference type="Gene3D" id="3.90.1750.20">
    <property type="entry name" value="Putative Large Serine Recombinase, Chain B, Domain 2"/>
    <property type="match status" value="1"/>
</dbReference>
<proteinExistence type="predicted"/>
<dbReference type="PANTHER" id="PTHR30461">
    <property type="entry name" value="DNA-INVERTASE FROM LAMBDOID PROPHAGE"/>
    <property type="match status" value="1"/>
</dbReference>
<keyword evidence="5" id="KW-1185">Reference proteome</keyword>
<dbReference type="RefSeq" id="WP_308456904.1">
    <property type="nucleotide sequence ID" value="NZ_JAJEQM010000016.1"/>
</dbReference>
<dbReference type="SMART" id="SM00857">
    <property type="entry name" value="Resolvase"/>
    <property type="match status" value="1"/>
</dbReference>
<dbReference type="Pfam" id="PF00239">
    <property type="entry name" value="Resolvase"/>
    <property type="match status" value="1"/>
</dbReference>
<dbReference type="GO" id="GO:0000150">
    <property type="term" value="F:DNA strand exchange activity"/>
    <property type="evidence" value="ECO:0007669"/>
    <property type="project" value="InterPro"/>
</dbReference>
<dbReference type="EMBL" id="JAJEQM010000016">
    <property type="protein sequence ID" value="MCC2211324.1"/>
    <property type="molecule type" value="Genomic_DNA"/>
</dbReference>
<protein>
    <submittedName>
        <fullName evidence="4">Recombinase family protein</fullName>
    </submittedName>
</protein>
<dbReference type="InterPro" id="IPR038109">
    <property type="entry name" value="DNA_bind_recomb_sf"/>
</dbReference>
<evidence type="ECO:0000313" key="5">
    <source>
        <dbReference type="Proteomes" id="UP001198242"/>
    </source>
</evidence>
<dbReference type="GO" id="GO:0003677">
    <property type="term" value="F:DNA binding"/>
    <property type="evidence" value="ECO:0007669"/>
    <property type="project" value="InterPro"/>
</dbReference>
<dbReference type="InterPro" id="IPR011109">
    <property type="entry name" value="DNA_bind_recombinase_dom"/>
</dbReference>
<reference evidence="4 5" key="1">
    <citation type="submission" date="2021-10" db="EMBL/GenBank/DDBJ databases">
        <title>Anaerobic single-cell dispensing facilitates the cultivation of human gut bacteria.</title>
        <authorList>
            <person name="Afrizal A."/>
        </authorList>
    </citation>
    <scope>NUCLEOTIDE SEQUENCE [LARGE SCALE GENOMIC DNA]</scope>
    <source>
        <strain evidence="4 5">CLA-AA-H232</strain>
    </source>
</reference>
<dbReference type="PROSITE" id="PS51737">
    <property type="entry name" value="RECOMBINASE_DNA_BIND"/>
    <property type="match status" value="1"/>
</dbReference>
<dbReference type="Pfam" id="PF13408">
    <property type="entry name" value="Zn_ribbon_recom"/>
    <property type="match status" value="1"/>
</dbReference>
<dbReference type="InterPro" id="IPR025827">
    <property type="entry name" value="Zn_ribbon_recom_dom"/>
</dbReference>
<feature type="domain" description="Resolvase/invertase-type recombinase catalytic" evidence="2">
    <location>
        <begin position="19"/>
        <end position="163"/>
    </location>
</feature>
<dbReference type="Proteomes" id="UP001198242">
    <property type="component" value="Unassembled WGS sequence"/>
</dbReference>
<organism evidence="4 5">
    <name type="scientific">Hominilimicola fabiformis</name>
    <dbReference type="NCBI Taxonomy" id="2885356"/>
    <lineage>
        <taxon>Bacteria</taxon>
        <taxon>Bacillati</taxon>
        <taxon>Bacillota</taxon>
        <taxon>Clostridia</taxon>
        <taxon>Eubacteriales</taxon>
        <taxon>Oscillospiraceae</taxon>
        <taxon>Hominilimicola</taxon>
    </lineage>
</organism>
<dbReference type="InterPro" id="IPR050639">
    <property type="entry name" value="SSR_resolvase"/>
</dbReference>
<comment type="caution">
    <text evidence="4">The sequence shown here is derived from an EMBL/GenBank/DDBJ whole genome shotgun (WGS) entry which is preliminary data.</text>
</comment>
<evidence type="ECO:0000259" key="2">
    <source>
        <dbReference type="PROSITE" id="PS51736"/>
    </source>
</evidence>
<dbReference type="CDD" id="cd00338">
    <property type="entry name" value="Ser_Recombinase"/>
    <property type="match status" value="1"/>
</dbReference>
<dbReference type="AlphaFoldDB" id="A0AAE3E0G6"/>
<dbReference type="SUPFAM" id="SSF53041">
    <property type="entry name" value="Resolvase-like"/>
    <property type="match status" value="1"/>
</dbReference>
<dbReference type="InterPro" id="IPR006119">
    <property type="entry name" value="Resolv_N"/>
</dbReference>
<name>A0AAE3E0G6_9FIRM</name>